<feature type="compositionally biased region" description="Low complexity" evidence="2">
    <location>
        <begin position="49"/>
        <end position="60"/>
    </location>
</feature>
<dbReference type="PROSITE" id="PS50089">
    <property type="entry name" value="ZF_RING_2"/>
    <property type="match status" value="1"/>
</dbReference>
<feature type="transmembrane region" description="Helical" evidence="3">
    <location>
        <begin position="149"/>
        <end position="166"/>
    </location>
</feature>
<dbReference type="Proteomes" id="UP001497516">
    <property type="component" value="Chromosome 9"/>
</dbReference>
<accession>A0AAV2GUL7</accession>
<feature type="transmembrane region" description="Helical" evidence="3">
    <location>
        <begin position="78"/>
        <end position="99"/>
    </location>
</feature>
<keyword evidence="1" id="KW-0863">Zinc-finger</keyword>
<dbReference type="GO" id="GO:0008270">
    <property type="term" value="F:zinc ion binding"/>
    <property type="evidence" value="ECO:0007669"/>
    <property type="project" value="UniProtKB-KW"/>
</dbReference>
<feature type="domain" description="RING-type" evidence="4">
    <location>
        <begin position="267"/>
        <end position="308"/>
    </location>
</feature>
<feature type="compositionally biased region" description="Polar residues" evidence="2">
    <location>
        <begin position="25"/>
        <end position="40"/>
    </location>
</feature>
<keyword evidence="3" id="KW-1133">Transmembrane helix</keyword>
<dbReference type="SUPFAM" id="SSF57850">
    <property type="entry name" value="RING/U-box"/>
    <property type="match status" value="1"/>
</dbReference>
<dbReference type="EMBL" id="OZ034822">
    <property type="protein sequence ID" value="CAL1414480.1"/>
    <property type="molecule type" value="Genomic_DNA"/>
</dbReference>
<dbReference type="Gene3D" id="3.30.40.10">
    <property type="entry name" value="Zinc/RING finger domain, C3HC4 (zinc finger)"/>
    <property type="match status" value="1"/>
</dbReference>
<keyword evidence="3" id="KW-0472">Membrane</keyword>
<keyword evidence="1" id="KW-0862">Zinc</keyword>
<protein>
    <recommendedName>
        <fullName evidence="4">RING-type domain-containing protein</fullName>
    </recommendedName>
</protein>
<dbReference type="InterPro" id="IPR001841">
    <property type="entry name" value="Znf_RING"/>
</dbReference>
<feature type="compositionally biased region" description="Basic and acidic residues" evidence="2">
    <location>
        <begin position="1"/>
        <end position="14"/>
    </location>
</feature>
<gene>
    <name evidence="5" type="ORF">LTRI10_LOCUS53637</name>
</gene>
<evidence type="ECO:0000256" key="3">
    <source>
        <dbReference type="SAM" id="Phobius"/>
    </source>
</evidence>
<sequence>MPAMEREKESREGHIVVQIPEHGNVTPSVSAAANPSNGLESNHECSPTAEAPSQPCSSPAAPSTAAAHSSSSLSYYKLIVSIKLTYNAILIIASIVVFIVSRHETPSNPLFAWIAGYIIGCAASVPVAFRHCFLPHPRLCRLIDQFKLALELFYASWFMVGNYWVFTEDASNQAPGLYNHCVALIVCSYVKYVGPFVLQAMVVCCCGGFRSPIAGAPTETIEALPIYKFKLGSSCGELDGRAETHDGGVVGAGTESQRNLSGDDAACCICLASYRDDDELKELPCSHLFHASCVDIWLKLKAFCPLCKCRVIKPIPGPPSGPTSFQ</sequence>
<keyword evidence="3" id="KW-0812">Transmembrane</keyword>
<dbReference type="PANTHER" id="PTHR46225:SF7">
    <property type="entry name" value="SUPERFAMILY PROTEIN, PUTATIVE-RELATED"/>
    <property type="match status" value="1"/>
</dbReference>
<organism evidence="5 6">
    <name type="scientific">Linum trigynum</name>
    <dbReference type="NCBI Taxonomy" id="586398"/>
    <lineage>
        <taxon>Eukaryota</taxon>
        <taxon>Viridiplantae</taxon>
        <taxon>Streptophyta</taxon>
        <taxon>Embryophyta</taxon>
        <taxon>Tracheophyta</taxon>
        <taxon>Spermatophyta</taxon>
        <taxon>Magnoliopsida</taxon>
        <taxon>eudicotyledons</taxon>
        <taxon>Gunneridae</taxon>
        <taxon>Pentapetalae</taxon>
        <taxon>rosids</taxon>
        <taxon>fabids</taxon>
        <taxon>Malpighiales</taxon>
        <taxon>Linaceae</taxon>
        <taxon>Linum</taxon>
    </lineage>
</organism>
<dbReference type="InterPro" id="IPR013083">
    <property type="entry name" value="Znf_RING/FYVE/PHD"/>
</dbReference>
<feature type="region of interest" description="Disordered" evidence="2">
    <location>
        <begin position="1"/>
        <end position="60"/>
    </location>
</feature>
<proteinExistence type="predicted"/>
<evidence type="ECO:0000256" key="2">
    <source>
        <dbReference type="SAM" id="MobiDB-lite"/>
    </source>
</evidence>
<keyword evidence="1" id="KW-0479">Metal-binding</keyword>
<evidence type="ECO:0000259" key="4">
    <source>
        <dbReference type="PROSITE" id="PS50089"/>
    </source>
</evidence>
<evidence type="ECO:0000313" key="5">
    <source>
        <dbReference type="EMBL" id="CAL1414480.1"/>
    </source>
</evidence>
<dbReference type="SMART" id="SM00184">
    <property type="entry name" value="RING"/>
    <property type="match status" value="1"/>
</dbReference>
<dbReference type="PANTHER" id="PTHR46225">
    <property type="entry name" value="C3H4 TYPE ZINC FINGER PROTEIN"/>
    <property type="match status" value="1"/>
</dbReference>
<dbReference type="AlphaFoldDB" id="A0AAV2GUL7"/>
<reference evidence="5 6" key="1">
    <citation type="submission" date="2024-04" db="EMBL/GenBank/DDBJ databases">
        <authorList>
            <person name="Fracassetti M."/>
        </authorList>
    </citation>
    <scope>NUCLEOTIDE SEQUENCE [LARGE SCALE GENOMIC DNA]</scope>
</reference>
<evidence type="ECO:0000313" key="6">
    <source>
        <dbReference type="Proteomes" id="UP001497516"/>
    </source>
</evidence>
<keyword evidence="6" id="KW-1185">Reference proteome</keyword>
<name>A0AAV2GUL7_9ROSI</name>
<feature type="transmembrane region" description="Helical" evidence="3">
    <location>
        <begin position="111"/>
        <end position="129"/>
    </location>
</feature>
<dbReference type="Pfam" id="PF13639">
    <property type="entry name" value="zf-RING_2"/>
    <property type="match status" value="1"/>
</dbReference>
<evidence type="ECO:0000256" key="1">
    <source>
        <dbReference type="PROSITE-ProRule" id="PRU00175"/>
    </source>
</evidence>